<sequence length="126" mass="13789">MASAPWGNVALFAGVALAPSALCWAVLHIPRLVRRLRRDPVGPQGLPIEQLAADLRRVHRVLALIRPGTPYARRAGVRQAYDVLLAQACAAVGVVHRLDELPEGVDRDIERLRVEEALRQEGLAIP</sequence>
<protein>
    <submittedName>
        <fullName evidence="2">Uncharacterized protein</fullName>
    </submittedName>
</protein>
<name>A0A495X732_9PSEU</name>
<evidence type="ECO:0000256" key="1">
    <source>
        <dbReference type="SAM" id="Phobius"/>
    </source>
</evidence>
<proteinExistence type="predicted"/>
<dbReference type="Proteomes" id="UP000272729">
    <property type="component" value="Unassembled WGS sequence"/>
</dbReference>
<keyword evidence="3" id="KW-1185">Reference proteome</keyword>
<accession>A0A495X732</accession>
<dbReference type="EMBL" id="RBXR01000001">
    <property type="protein sequence ID" value="RKT68473.1"/>
    <property type="molecule type" value="Genomic_DNA"/>
</dbReference>
<feature type="transmembrane region" description="Helical" evidence="1">
    <location>
        <begin position="6"/>
        <end position="27"/>
    </location>
</feature>
<dbReference type="RefSeq" id="WP_121219523.1">
    <property type="nucleotide sequence ID" value="NZ_JBIUBA010000004.1"/>
</dbReference>
<organism evidence="2 3">
    <name type="scientific">Saccharothrix variisporea</name>
    <dbReference type="NCBI Taxonomy" id="543527"/>
    <lineage>
        <taxon>Bacteria</taxon>
        <taxon>Bacillati</taxon>
        <taxon>Actinomycetota</taxon>
        <taxon>Actinomycetes</taxon>
        <taxon>Pseudonocardiales</taxon>
        <taxon>Pseudonocardiaceae</taxon>
        <taxon>Saccharothrix</taxon>
    </lineage>
</organism>
<gene>
    <name evidence="2" type="ORF">DFJ66_1658</name>
</gene>
<keyword evidence="1" id="KW-0472">Membrane</keyword>
<dbReference type="AlphaFoldDB" id="A0A495X732"/>
<evidence type="ECO:0000313" key="3">
    <source>
        <dbReference type="Proteomes" id="UP000272729"/>
    </source>
</evidence>
<reference evidence="2 3" key="1">
    <citation type="submission" date="2018-10" db="EMBL/GenBank/DDBJ databases">
        <title>Sequencing the genomes of 1000 actinobacteria strains.</title>
        <authorList>
            <person name="Klenk H.-P."/>
        </authorList>
    </citation>
    <scope>NUCLEOTIDE SEQUENCE [LARGE SCALE GENOMIC DNA]</scope>
    <source>
        <strain evidence="2 3">DSM 43911</strain>
    </source>
</reference>
<dbReference type="OrthoDB" id="5198389at2"/>
<keyword evidence="1" id="KW-0812">Transmembrane</keyword>
<comment type="caution">
    <text evidence="2">The sequence shown here is derived from an EMBL/GenBank/DDBJ whole genome shotgun (WGS) entry which is preliminary data.</text>
</comment>
<evidence type="ECO:0000313" key="2">
    <source>
        <dbReference type="EMBL" id="RKT68473.1"/>
    </source>
</evidence>
<keyword evidence="1" id="KW-1133">Transmembrane helix</keyword>